<sequence>MSQLETRSLVERFLTALNAADWDAATTLVAEDAAIDLPGEERVIGADKLHWYLGQTGRQYRFHVSDLEILVSESGVRAAAEFTLTRNYVDSSDLPEQIRGQSVALQGAIMFEVDDGKITRMTRYERPAE</sequence>
<keyword evidence="3" id="KW-1185">Reference proteome</keyword>
<comment type="caution">
    <text evidence="2">The sequence shown here is derived from an EMBL/GenBank/DDBJ whole genome shotgun (WGS) entry which is preliminary data.</text>
</comment>
<dbReference type="SUPFAM" id="SSF54427">
    <property type="entry name" value="NTF2-like"/>
    <property type="match status" value="1"/>
</dbReference>
<dbReference type="InterPro" id="IPR037401">
    <property type="entry name" value="SnoaL-like"/>
</dbReference>
<dbReference type="eggNOG" id="COG3631">
    <property type="taxonomic scope" value="Bacteria"/>
</dbReference>
<dbReference type="Pfam" id="PF12680">
    <property type="entry name" value="SnoaL_2"/>
    <property type="match status" value="1"/>
</dbReference>
<name>A0A084U9K3_9HYPH</name>
<feature type="domain" description="SnoaL-like" evidence="1">
    <location>
        <begin position="10"/>
        <end position="121"/>
    </location>
</feature>
<evidence type="ECO:0000313" key="3">
    <source>
        <dbReference type="Proteomes" id="UP000053675"/>
    </source>
</evidence>
<dbReference type="AlphaFoldDB" id="A0A084U9K3"/>
<dbReference type="Proteomes" id="UP000053675">
    <property type="component" value="Unassembled WGS sequence"/>
</dbReference>
<reference evidence="2 3" key="1">
    <citation type="submission" date="2014-05" db="EMBL/GenBank/DDBJ databases">
        <title>Draft Genome Sequence of Nitratireductor basaltis Strain UMTGB225, A Marine Bacterium Isolated from Green Barrel Tunicate.</title>
        <authorList>
            <person name="Gan H.Y."/>
        </authorList>
    </citation>
    <scope>NUCLEOTIDE SEQUENCE [LARGE SCALE GENOMIC DNA]</scope>
    <source>
        <strain evidence="2 3">UMTGB225</strain>
    </source>
</reference>
<proteinExistence type="predicted"/>
<dbReference type="Gene3D" id="3.10.450.50">
    <property type="match status" value="1"/>
</dbReference>
<dbReference type="STRING" id="472175.EL18_00656"/>
<evidence type="ECO:0000259" key="1">
    <source>
        <dbReference type="Pfam" id="PF12680"/>
    </source>
</evidence>
<dbReference type="OrthoDB" id="582835at2"/>
<dbReference type="RefSeq" id="WP_036479714.1">
    <property type="nucleotide sequence ID" value="NZ_JMQM01000001.1"/>
</dbReference>
<evidence type="ECO:0000313" key="2">
    <source>
        <dbReference type="EMBL" id="KFB09639.1"/>
    </source>
</evidence>
<gene>
    <name evidence="2" type="ORF">EL18_00656</name>
</gene>
<dbReference type="InterPro" id="IPR032710">
    <property type="entry name" value="NTF2-like_dom_sf"/>
</dbReference>
<accession>A0A084U9K3</accession>
<keyword evidence="2" id="KW-0413">Isomerase</keyword>
<dbReference type="GO" id="GO:0016853">
    <property type="term" value="F:isomerase activity"/>
    <property type="evidence" value="ECO:0007669"/>
    <property type="project" value="UniProtKB-KW"/>
</dbReference>
<organism evidence="2 3">
    <name type="scientific">Nitratireductor basaltis</name>
    <dbReference type="NCBI Taxonomy" id="472175"/>
    <lineage>
        <taxon>Bacteria</taxon>
        <taxon>Pseudomonadati</taxon>
        <taxon>Pseudomonadota</taxon>
        <taxon>Alphaproteobacteria</taxon>
        <taxon>Hyphomicrobiales</taxon>
        <taxon>Phyllobacteriaceae</taxon>
        <taxon>Nitratireductor</taxon>
    </lineage>
</organism>
<protein>
    <submittedName>
        <fullName evidence="2">Ketosteroid isomerase-related protein</fullName>
    </submittedName>
</protein>
<dbReference type="EMBL" id="JMQM01000001">
    <property type="protein sequence ID" value="KFB09639.1"/>
    <property type="molecule type" value="Genomic_DNA"/>
</dbReference>
<dbReference type="PATRIC" id="fig|472175.3.peg.671"/>